<evidence type="ECO:0000313" key="2">
    <source>
        <dbReference type="Proteomes" id="UP000054324"/>
    </source>
</evidence>
<gene>
    <name evidence="1" type="ORF">T265_07923</name>
</gene>
<organism evidence="1 2">
    <name type="scientific">Opisthorchis viverrini</name>
    <name type="common">Southeast Asian liver fluke</name>
    <dbReference type="NCBI Taxonomy" id="6198"/>
    <lineage>
        <taxon>Eukaryota</taxon>
        <taxon>Metazoa</taxon>
        <taxon>Spiralia</taxon>
        <taxon>Lophotrochozoa</taxon>
        <taxon>Platyhelminthes</taxon>
        <taxon>Trematoda</taxon>
        <taxon>Digenea</taxon>
        <taxon>Opisthorchiida</taxon>
        <taxon>Opisthorchiata</taxon>
        <taxon>Opisthorchiidae</taxon>
        <taxon>Opisthorchis</taxon>
    </lineage>
</organism>
<dbReference type="EMBL" id="KL596811">
    <property type="protein sequence ID" value="KER24410.1"/>
    <property type="molecule type" value="Genomic_DNA"/>
</dbReference>
<dbReference type="AlphaFoldDB" id="A0A074ZM14"/>
<dbReference type="GeneID" id="20322102"/>
<reference evidence="1 2" key="1">
    <citation type="submission" date="2013-11" db="EMBL/GenBank/DDBJ databases">
        <title>Opisthorchis viverrini - life in the bile duct.</title>
        <authorList>
            <person name="Young N.D."/>
            <person name="Nagarajan N."/>
            <person name="Lin S.J."/>
            <person name="Korhonen P.K."/>
            <person name="Jex A.R."/>
            <person name="Hall R.S."/>
            <person name="Safavi-Hemami H."/>
            <person name="Kaewkong W."/>
            <person name="Bertrand D."/>
            <person name="Gao S."/>
            <person name="Seet Q."/>
            <person name="Wongkham S."/>
            <person name="Teh B.T."/>
            <person name="Wongkham C."/>
            <person name="Intapan P.M."/>
            <person name="Maleewong W."/>
            <person name="Yang X."/>
            <person name="Hu M."/>
            <person name="Wang Z."/>
            <person name="Hofmann A."/>
            <person name="Sternberg P.W."/>
            <person name="Tan P."/>
            <person name="Wang J."/>
            <person name="Gasser R.B."/>
        </authorList>
    </citation>
    <scope>NUCLEOTIDE SEQUENCE [LARGE SCALE GENOMIC DNA]</scope>
</reference>
<keyword evidence="2" id="KW-1185">Reference proteome</keyword>
<evidence type="ECO:0000313" key="1">
    <source>
        <dbReference type="EMBL" id="KER24410.1"/>
    </source>
</evidence>
<name>A0A074ZM14_OPIVI</name>
<dbReference type="KEGG" id="ovi:T265_07923"/>
<accession>A0A074ZM14</accession>
<dbReference type="Proteomes" id="UP000054324">
    <property type="component" value="Unassembled WGS sequence"/>
</dbReference>
<proteinExistence type="predicted"/>
<dbReference type="RefSeq" id="XP_009171847.1">
    <property type="nucleotide sequence ID" value="XM_009173583.1"/>
</dbReference>
<sequence>MITPKQFMGAERACIHGQLTQARVEGLISGAIFSNFTKAFDRSHTSRYTTNASPMGFRRNILSAGFSMRIRERPSCRNPTRLSGSAEISTGFHITDIGHAISPKESFHVIHRVPEGLSVSTKRRGLTTDDAVEIRLRYLVPRCQNRFVRTLSHVTRINRPNHPLNCLTVSNQVRRGVRRQPISCA</sequence>
<dbReference type="CTD" id="20322102"/>
<protein>
    <submittedName>
        <fullName evidence="1">Uncharacterized protein</fullName>
    </submittedName>
</protein>